<dbReference type="EMBL" id="QBKA01000002">
    <property type="protein sequence ID" value="RDC61327.1"/>
    <property type="molecule type" value="Genomic_DNA"/>
</dbReference>
<evidence type="ECO:0000313" key="2">
    <source>
        <dbReference type="EMBL" id="RDC58875.1"/>
    </source>
</evidence>
<dbReference type="EMBL" id="QBKA01000002">
    <property type="protein sequence ID" value="RDC58875.1"/>
    <property type="molecule type" value="Genomic_DNA"/>
</dbReference>
<keyword evidence="1" id="KW-0472">Membrane</keyword>
<dbReference type="AlphaFoldDB" id="A0A369QDK5"/>
<accession>A0A369QDK5</accession>
<feature type="transmembrane region" description="Helical" evidence="1">
    <location>
        <begin position="24"/>
        <end position="46"/>
    </location>
</feature>
<evidence type="ECO:0000313" key="4">
    <source>
        <dbReference type="Proteomes" id="UP000253727"/>
    </source>
</evidence>
<gene>
    <name evidence="2" type="ORF">HME9302_00050</name>
    <name evidence="3" type="ORF">HME9302_02548</name>
</gene>
<evidence type="ECO:0000313" key="3">
    <source>
        <dbReference type="EMBL" id="RDC61327.1"/>
    </source>
</evidence>
<evidence type="ECO:0000256" key="1">
    <source>
        <dbReference type="SAM" id="Phobius"/>
    </source>
</evidence>
<protein>
    <submittedName>
        <fullName evidence="3">Uncharacterized protein</fullName>
    </submittedName>
</protein>
<proteinExistence type="predicted"/>
<reference evidence="3 4" key="1">
    <citation type="submission" date="2018-04" db="EMBL/GenBank/DDBJ databases">
        <title>Altererythrobacter sp. HME9302 genome sequencing and assembly.</title>
        <authorList>
            <person name="Kang H."/>
            <person name="Kim H."/>
            <person name="Joh K."/>
        </authorList>
    </citation>
    <scope>NUCLEOTIDE SEQUENCE [LARGE SCALE GENOMIC DNA]</scope>
    <source>
        <strain evidence="3 4">HME9302</strain>
    </source>
</reference>
<dbReference type="RefSeq" id="WP_115365332.1">
    <property type="nucleotide sequence ID" value="NZ_QBKA01000002.1"/>
</dbReference>
<organism evidence="3 4">
    <name type="scientific">Alteripontixanthobacter maritimus</name>
    <dbReference type="NCBI Taxonomy" id="2161824"/>
    <lineage>
        <taxon>Bacteria</taxon>
        <taxon>Pseudomonadati</taxon>
        <taxon>Pseudomonadota</taxon>
        <taxon>Alphaproteobacteria</taxon>
        <taxon>Sphingomonadales</taxon>
        <taxon>Erythrobacteraceae</taxon>
        <taxon>Alteripontixanthobacter</taxon>
    </lineage>
</organism>
<keyword evidence="4" id="KW-1185">Reference proteome</keyword>
<keyword evidence="1" id="KW-0812">Transmembrane</keyword>
<dbReference type="OrthoDB" id="7862423at2"/>
<dbReference type="Proteomes" id="UP000253727">
    <property type="component" value="Unassembled WGS sequence"/>
</dbReference>
<sequence>MSGFFEEGDWFAPKRFGYGAGMPIAWQGWVLLGGFIALAIGAGLLAEYIPDIGPVIALAVLIPATIVFLVIAARRTRGGWRWRWGLRNKDSE</sequence>
<comment type="caution">
    <text evidence="3">The sequence shown here is derived from an EMBL/GenBank/DDBJ whole genome shotgun (WGS) entry which is preliminary data.</text>
</comment>
<feature type="transmembrane region" description="Helical" evidence="1">
    <location>
        <begin position="52"/>
        <end position="73"/>
    </location>
</feature>
<keyword evidence="1" id="KW-1133">Transmembrane helix</keyword>
<name>A0A369QDK5_9SPHN</name>